<dbReference type="EMBL" id="UGUA01000002">
    <property type="protein sequence ID" value="SUC34853.1"/>
    <property type="molecule type" value="Genomic_DNA"/>
</dbReference>
<proteinExistence type="predicted"/>
<dbReference type="GO" id="GO:0000160">
    <property type="term" value="P:phosphorelay signal transduction system"/>
    <property type="evidence" value="ECO:0007669"/>
    <property type="project" value="InterPro"/>
</dbReference>
<dbReference type="OrthoDB" id="6591689at2"/>
<organism evidence="5 6">
    <name type="scientific">Providencia rustigianii</name>
    <dbReference type="NCBI Taxonomy" id="158850"/>
    <lineage>
        <taxon>Bacteria</taxon>
        <taxon>Pseudomonadati</taxon>
        <taxon>Pseudomonadota</taxon>
        <taxon>Gammaproteobacteria</taxon>
        <taxon>Enterobacterales</taxon>
        <taxon>Morganellaceae</taxon>
        <taxon>Providencia</taxon>
    </lineage>
</organism>
<dbReference type="SUPFAM" id="SSF46894">
    <property type="entry name" value="C-terminal effector domain of the bipartite response regulators"/>
    <property type="match status" value="1"/>
</dbReference>
<name>A0A379G2G4_9GAMM</name>
<dbReference type="SMART" id="SM00862">
    <property type="entry name" value="Trans_reg_C"/>
    <property type="match status" value="1"/>
</dbReference>
<evidence type="ECO:0000313" key="5">
    <source>
        <dbReference type="EMBL" id="SUC34853.1"/>
    </source>
</evidence>
<protein>
    <submittedName>
        <fullName evidence="5">DNA-binding transcriptional activator CadC</fullName>
    </submittedName>
</protein>
<dbReference type="InterPro" id="IPR016032">
    <property type="entry name" value="Sig_transdc_resp-reg_C-effctor"/>
</dbReference>
<evidence type="ECO:0000256" key="1">
    <source>
        <dbReference type="ARBA" id="ARBA00023125"/>
    </source>
</evidence>
<dbReference type="Proteomes" id="UP000255129">
    <property type="component" value="Unassembled WGS sequence"/>
</dbReference>
<dbReference type="PROSITE" id="PS51755">
    <property type="entry name" value="OMPR_PHOB"/>
    <property type="match status" value="1"/>
</dbReference>
<dbReference type="InterPro" id="IPR036388">
    <property type="entry name" value="WH-like_DNA-bd_sf"/>
</dbReference>
<keyword evidence="3" id="KW-0812">Transmembrane</keyword>
<keyword evidence="3" id="KW-0472">Membrane</keyword>
<dbReference type="AlphaFoldDB" id="A0A379G2G4"/>
<keyword evidence="1 2" id="KW-0238">DNA-binding</keyword>
<feature type="transmembrane region" description="Helical" evidence="3">
    <location>
        <begin position="142"/>
        <end position="160"/>
    </location>
</feature>
<dbReference type="CDD" id="cd00383">
    <property type="entry name" value="trans_reg_C"/>
    <property type="match status" value="1"/>
</dbReference>
<dbReference type="InterPro" id="IPR001867">
    <property type="entry name" value="OmpR/PhoB-type_DNA-bd"/>
</dbReference>
<reference evidence="5 6" key="1">
    <citation type="submission" date="2018-06" db="EMBL/GenBank/DDBJ databases">
        <authorList>
            <consortium name="Pathogen Informatics"/>
            <person name="Doyle S."/>
        </authorList>
    </citation>
    <scope>NUCLEOTIDE SEQUENCE [LARGE SCALE GENOMIC DNA]</scope>
    <source>
        <strain evidence="5 6">NCTC12026</strain>
    </source>
</reference>
<accession>A0A379G2G4</accession>
<keyword evidence="3" id="KW-1133">Transmembrane helix</keyword>
<feature type="domain" description="OmpR/PhoB-type" evidence="4">
    <location>
        <begin position="1"/>
        <end position="104"/>
    </location>
</feature>
<gene>
    <name evidence="5" type="ORF">NCTC12026_01226</name>
</gene>
<evidence type="ECO:0000259" key="4">
    <source>
        <dbReference type="PROSITE" id="PS51755"/>
    </source>
</evidence>
<dbReference type="RefSeq" id="WP_115164075.1">
    <property type="nucleotide sequence ID" value="NZ_UGUA01000002.1"/>
</dbReference>
<dbReference type="Gene3D" id="1.10.10.10">
    <property type="entry name" value="Winged helix-like DNA-binding domain superfamily/Winged helix DNA-binding domain"/>
    <property type="match status" value="1"/>
</dbReference>
<sequence>MKYIINKTVLYSPESKQLSLLLENESYVALSNQAARLIVEMIQNNKSTLTREYLLKHVWEDFGSTPSNNSLYMAISELRKALRNLGIDYTVITTVPKTGFIFDAEIDILQVSQPEEQTSAEPTESAPPLNISDAISRTKTKWFLSIMLLLLCLFTVSYFWQNQKSRVNPDYLDVSFTEGKCTFYTLATEHAQDKKQILNFIDSTLVKNTLAIDCQKNDLNIYYQIMPAPINEIFITSCEKEPAGKNITCNTLRTDYD</sequence>
<dbReference type="GO" id="GO:0006355">
    <property type="term" value="P:regulation of DNA-templated transcription"/>
    <property type="evidence" value="ECO:0007669"/>
    <property type="project" value="InterPro"/>
</dbReference>
<feature type="DNA-binding region" description="OmpR/PhoB-type" evidence="2">
    <location>
        <begin position="1"/>
        <end position="104"/>
    </location>
</feature>
<evidence type="ECO:0000313" key="6">
    <source>
        <dbReference type="Proteomes" id="UP000255129"/>
    </source>
</evidence>
<dbReference type="GO" id="GO:0003677">
    <property type="term" value="F:DNA binding"/>
    <property type="evidence" value="ECO:0007669"/>
    <property type="project" value="UniProtKB-UniRule"/>
</dbReference>
<evidence type="ECO:0000256" key="3">
    <source>
        <dbReference type="SAM" id="Phobius"/>
    </source>
</evidence>
<dbReference type="Pfam" id="PF00486">
    <property type="entry name" value="Trans_reg_C"/>
    <property type="match status" value="1"/>
</dbReference>
<evidence type="ECO:0000256" key="2">
    <source>
        <dbReference type="PROSITE-ProRule" id="PRU01091"/>
    </source>
</evidence>